<proteinExistence type="predicted"/>
<dbReference type="Proteomes" id="UP000887576">
    <property type="component" value="Unplaced"/>
</dbReference>
<evidence type="ECO:0000313" key="2">
    <source>
        <dbReference type="WBParaSite" id="JU765_v2.g11919.t1"/>
    </source>
</evidence>
<protein>
    <submittedName>
        <fullName evidence="2">Uncharacterized protein</fullName>
    </submittedName>
</protein>
<evidence type="ECO:0000313" key="1">
    <source>
        <dbReference type="Proteomes" id="UP000887576"/>
    </source>
</evidence>
<reference evidence="2" key="1">
    <citation type="submission" date="2022-11" db="UniProtKB">
        <authorList>
            <consortium name="WormBaseParasite"/>
        </authorList>
    </citation>
    <scope>IDENTIFICATION</scope>
</reference>
<organism evidence="1 2">
    <name type="scientific">Panagrolaimus sp. JU765</name>
    <dbReference type="NCBI Taxonomy" id="591449"/>
    <lineage>
        <taxon>Eukaryota</taxon>
        <taxon>Metazoa</taxon>
        <taxon>Ecdysozoa</taxon>
        <taxon>Nematoda</taxon>
        <taxon>Chromadorea</taxon>
        <taxon>Rhabditida</taxon>
        <taxon>Tylenchina</taxon>
        <taxon>Panagrolaimomorpha</taxon>
        <taxon>Panagrolaimoidea</taxon>
        <taxon>Panagrolaimidae</taxon>
        <taxon>Panagrolaimus</taxon>
    </lineage>
</organism>
<accession>A0AC34Q1G9</accession>
<name>A0AC34Q1G9_9BILA</name>
<sequence>MSLKVSNDAETHRRSPSTRHRPISRLFSGVNQGSSREVSRKSSVPSAVLFSAPLIGATVGDKFGEQVCEFTFFYFSKKLQIQVNIFSKQ</sequence>
<dbReference type="WBParaSite" id="JU765_v2.g11919.t1">
    <property type="protein sequence ID" value="JU765_v2.g11919.t1"/>
    <property type="gene ID" value="JU765_v2.g11919"/>
</dbReference>